<dbReference type="GO" id="GO:0015031">
    <property type="term" value="P:protein transport"/>
    <property type="evidence" value="ECO:0007669"/>
    <property type="project" value="UniProtKB-KW"/>
</dbReference>
<dbReference type="InterPro" id="IPR000133">
    <property type="entry name" value="ER_ret_rcpt"/>
</dbReference>
<evidence type="ECO:0000256" key="3">
    <source>
        <dbReference type="ARBA" id="ARBA00005917"/>
    </source>
</evidence>
<evidence type="ECO:0000256" key="12">
    <source>
        <dbReference type="ARBA" id="ARBA00022989"/>
    </source>
</evidence>
<dbReference type="Gene3D" id="3.30.70.1620">
    <property type="match status" value="1"/>
</dbReference>
<dbReference type="Gene3D" id="3.40.50.10330">
    <property type="entry name" value="Probable inorganic polyphosphate/atp-NAD kinase, domain 1"/>
    <property type="match status" value="1"/>
</dbReference>
<keyword evidence="9 19" id="KW-0256">Endoplasmic reticulum</keyword>
<gene>
    <name evidence="24" type="ORF">PHSY_005619</name>
</gene>
<keyword evidence="11 19" id="KW-0653">Protein transport</keyword>
<dbReference type="SMART" id="SM00968">
    <property type="entry name" value="SMC_hinge"/>
    <property type="match status" value="1"/>
</dbReference>
<evidence type="ECO:0000256" key="8">
    <source>
        <dbReference type="ARBA" id="ARBA00022776"/>
    </source>
</evidence>
<keyword evidence="17" id="KW-0131">Cell cycle</keyword>
<evidence type="ECO:0000256" key="10">
    <source>
        <dbReference type="ARBA" id="ARBA00022892"/>
    </source>
</evidence>
<feature type="coiled-coil region" evidence="20">
    <location>
        <begin position="1252"/>
        <end position="1328"/>
    </location>
</feature>
<feature type="compositionally biased region" description="Low complexity" evidence="21">
    <location>
        <begin position="234"/>
        <end position="267"/>
    </location>
</feature>
<dbReference type="OrthoDB" id="431497at2759"/>
<dbReference type="SUPFAM" id="SSF111331">
    <property type="entry name" value="NAD kinase/diacylglycerol kinase-like"/>
    <property type="match status" value="1"/>
</dbReference>
<dbReference type="FunFam" id="3.40.50.300:FF:000370">
    <property type="entry name" value="Structural maintenance of chromosomes 3"/>
    <property type="match status" value="1"/>
</dbReference>
<dbReference type="SMART" id="SM00360">
    <property type="entry name" value="RRM"/>
    <property type="match status" value="1"/>
</dbReference>
<dbReference type="InterPro" id="IPR012677">
    <property type="entry name" value="Nucleotide-bd_a/b_plait_sf"/>
</dbReference>
<dbReference type="GO" id="GO:0016301">
    <property type="term" value="F:kinase activity"/>
    <property type="evidence" value="ECO:0007669"/>
    <property type="project" value="InterPro"/>
</dbReference>
<dbReference type="SUPFAM" id="SSF52540">
    <property type="entry name" value="P-loop containing nucleoside triphosphate hydrolases"/>
    <property type="match status" value="1"/>
</dbReference>
<evidence type="ECO:0000256" key="5">
    <source>
        <dbReference type="ARBA" id="ARBA00022448"/>
    </source>
</evidence>
<keyword evidence="25" id="KW-1185">Reference proteome</keyword>
<dbReference type="GO" id="GO:0007059">
    <property type="term" value="P:chromosome segregation"/>
    <property type="evidence" value="ECO:0007669"/>
    <property type="project" value="UniProtKB-ARBA"/>
</dbReference>
<keyword evidence="16" id="KW-0539">Nucleus</keyword>
<dbReference type="InterPro" id="IPR017438">
    <property type="entry name" value="ATP-NAD_kinase_N"/>
</dbReference>
<sequence length="2218" mass="247698">MDVPMQDANRRGGGGRRNGPANARAARRSDPYARDSRARPNAAAVAAPRDQNSAPSAQSQAGTSYAPPELSIRGSSGPTWIVVSNLVAGTSLEDVRLTFGMFGRVEEVKQRPPPSANHPTVSFEVAFDKRENAESAAEKFNGALADGRILQVSIKKPETPRDAYSQFNRATAQAVAQRPREKAANLIPAPAALPYTPTPAAAVTAAIPTGPASMRSRAHTARLVEPRAKQSNVAPGAQKNAPAAGKASAANNGTGKNKSKAANAAAAPTGLKKATGAAAALKPQSLAQRIPEPLANRLLTQEQAQKLRAEEAKKKARDEARAKAIAATGKHTVLGKRLGGLPLAQRLVQSAGTPKSDQSAIRAAAEKKKRKRDAAKAKKTKKTARRCSPPTMHIKTLTIQGFKSYRDQTAVEPFSPHHNVVVGRNGSGKSNFFSAIRFVLSDAYTSMSREERQSLLHDSSSSTSATLSAFVEIVFDNSDNRFPTNGTEVILRRTIGLKKDEYSIDRKSASKADVANLLESAGFSRSNPYYIVPQGRITHLTNAKDHERLGLLKEVAGTRVYEQRRAESIKIMEDTSAKRSKIDDLLEYIESRLRELDDEKEELREYYEKDRERRCIEYTLHQRELTECAELLEKLEDERRREVDASNVRRSEFNDREKLLARLEAELAETGQTIEQRNLEKNQLEQERRDVAKHLAQIESLVEELEEVGEKRADRRGALEAELARIRVEIQQKRAQLEQLRPTVDALHAEAEQLRSALEETKARVAALYSKQGRSAQFRNQRDRDEYLRTKITGLDQYLRQQQTRVEETGRERASVTDLRVATLRKIDETEASIESRKDAVQQLATEYAAKRDHRDELSEVRKDLWKEEESLRSSLAFAGTELSNAQRKLVGMMDKATVQGLLAVEKIAAHLGLDDNVKGPIYQLFAVDDTYKTAVEVVAGASLFHVVVDTDETASKLLEVMNRDKSGRVTFMPLNRLHPKETDFPTTQDAVPLVKKLRFDKALAPAFQQIFGRSIVCQNLEIASAYVRSHGVNAVTLDGDKVERKGALSGGYQDPRRSRLDAVIDVRKWKTQSETDTAKQSEVQRRLTEIEQEITGLMGEMYTLQHRRDEARNSRGPLMDQLQRARAEADDLAQRLQSIERREADQSLELKAAQTQRAELQEELRTPMSQGLTPQEAAQLETLHSREDQQKRELADKSNTLSELDNRRSILEIDLYENLRRRQEEIGTQLEALGESLGGDDAAGTSGVQDVSARKREIEALRRRIADREKRIKAIETEVDRLTQSIQDTQSNYDKTKADQAEDARSIARQQKNVERYLSKRSRLLDQRDRCNQDIRDLGVLPEEAFEKYINTNADKLLKNLHKVNESLKKFSHVNKKAVEQYNSFTKQRDQLLERRGELEQSAESIQELIDVLDQRKDEAIERTFKQVSKYFEEVFEKLVPAGRGRLIMQRRADIAGGAAAQEESDDETTQVENYTGVSIKVSFNSKHDEGLRIQQLSGGQKSLVALATVFAIQKCDPAPFYLFDEIDANLDALYRTAVANMIRELAENAQFITTTFRPEMVTVARKHYGVLFDANKSVSTPPAHSTAASRIHPAVHTSIASIMPRHIEIVVNPASGSRLAQSLLEQHILPLLSSFRCRIRSTESAGDAIRLGSEIVQDHPTASTLDVISIGGDGTTHELLNGLYLHSSSNTSSSSLNVKVRLAIVPAGTANALYSAMYPKLWTQELQTRVASAKSIRELDADVVDVMLKSVFSLVAEDGEKLWSLPLMLNRLEEEEGENLLVSHLVTSHALHAAILHDADTPEMRDKYQGIERFKVAAQANATRWTRGGLTLNGRAGDGVERYSPAEKNFKPFEQGKDRVQLEGPFLYLNAMVTDRLESSFVPAPLSGAFETHGLPLDAVDVVVIRPARDRSLDSLKEDEAAIRFAERRLGEITVGMYSGGRHVDMVYGEDEPVVEYFRCSGYVFRPEEGKGEEGEKAKLLSKSCRGISFKTQLLYTVVFVTRYLDIFAETSLYRFLMKAFFIGSSVYVLYLMKVKYRPTHDGGAIDTIKLEWLMGGCAVLALVFNYHFDVMEVLWTFSIYLEAVAILPQLFMLQRTGEAETITTHYIFALGAYRALYIPNWLYRVLYKSDEGRKVRAARISTPTLTRATPSRRGVRFGFRLYALELSGRNASACRSAIHSEERGCTGWRPRTSSHCSPKGPASGVFAQQPSCDNV</sequence>
<dbReference type="GO" id="GO:0005694">
    <property type="term" value="C:chromosome"/>
    <property type="evidence" value="ECO:0007669"/>
    <property type="project" value="InterPro"/>
</dbReference>
<dbReference type="HOGENOM" id="CLU_001042_5_1_1"/>
<comment type="similarity">
    <text evidence="4 19">Belongs to the ERD2 family.</text>
</comment>
<evidence type="ECO:0000256" key="7">
    <source>
        <dbReference type="ARBA" id="ARBA00022692"/>
    </source>
</evidence>
<dbReference type="FunFam" id="3.40.50.300:FF:000424">
    <property type="entry name" value="Structural maintenance of chromosomes 3"/>
    <property type="match status" value="1"/>
</dbReference>
<comment type="subcellular location">
    <subcellularLocation>
        <location evidence="2 19">Endoplasmic reticulum membrane</location>
        <topology evidence="2 19">Multi-pass membrane protein</topology>
    </subcellularLocation>
    <subcellularLocation>
        <location evidence="1">Nucleus</location>
    </subcellularLocation>
</comment>
<proteinExistence type="inferred from homology"/>
<keyword evidence="18" id="KW-0694">RNA-binding</keyword>
<dbReference type="Proteomes" id="UP000014071">
    <property type="component" value="Unassembled WGS sequence"/>
</dbReference>
<evidence type="ECO:0000256" key="15">
    <source>
        <dbReference type="ARBA" id="ARBA00023170"/>
    </source>
</evidence>
<evidence type="ECO:0000313" key="24">
    <source>
        <dbReference type="EMBL" id="GAC98031.1"/>
    </source>
</evidence>
<dbReference type="Pfam" id="PF06470">
    <property type="entry name" value="SMC_hinge"/>
    <property type="match status" value="1"/>
</dbReference>
<dbReference type="GO" id="GO:0003723">
    <property type="term" value="F:RNA binding"/>
    <property type="evidence" value="ECO:0007669"/>
    <property type="project" value="UniProtKB-UniRule"/>
</dbReference>
<evidence type="ECO:0000256" key="4">
    <source>
        <dbReference type="ARBA" id="ARBA00010120"/>
    </source>
</evidence>
<evidence type="ECO:0000313" key="25">
    <source>
        <dbReference type="Proteomes" id="UP000014071"/>
    </source>
</evidence>
<keyword evidence="6" id="KW-0132">Cell division</keyword>
<dbReference type="InterPro" id="IPR003395">
    <property type="entry name" value="RecF/RecN/SMC_N"/>
</dbReference>
<reference evidence="25" key="1">
    <citation type="journal article" date="2013" name="Genome Announc.">
        <title>Draft genome sequence of the basidiomycetous yeast-like fungus Pseudozyma hubeiensis SY62, which produces an abundant amount of the biosurfactant mannosylerythritol lipids.</title>
        <authorList>
            <person name="Konishi M."/>
            <person name="Hatada Y."/>
            <person name="Horiuchi J."/>
        </authorList>
    </citation>
    <scope>NUCLEOTIDE SEQUENCE [LARGE SCALE GENOMIC DNA]</scope>
    <source>
        <strain evidence="25">SY62</strain>
    </source>
</reference>
<evidence type="ECO:0000256" key="16">
    <source>
        <dbReference type="ARBA" id="ARBA00023242"/>
    </source>
</evidence>
<dbReference type="PANTHER" id="PTHR43977">
    <property type="entry name" value="STRUCTURAL MAINTENANCE OF CHROMOSOMES PROTEIN 3"/>
    <property type="match status" value="1"/>
</dbReference>
<organism evidence="24 25">
    <name type="scientific">Pseudozyma hubeiensis (strain SY62)</name>
    <name type="common">Yeast</name>
    <dbReference type="NCBI Taxonomy" id="1305764"/>
    <lineage>
        <taxon>Eukaryota</taxon>
        <taxon>Fungi</taxon>
        <taxon>Dikarya</taxon>
        <taxon>Basidiomycota</taxon>
        <taxon>Ustilaginomycotina</taxon>
        <taxon>Ustilaginomycetes</taxon>
        <taxon>Ustilaginales</taxon>
        <taxon>Ustilaginaceae</taxon>
        <taxon>Pseudozyma</taxon>
    </lineage>
</organism>
<dbReference type="Pfam" id="PF00076">
    <property type="entry name" value="RRM_1"/>
    <property type="match status" value="1"/>
</dbReference>
<dbReference type="RefSeq" id="XP_012191618.1">
    <property type="nucleotide sequence ID" value="XM_012336228.1"/>
</dbReference>
<dbReference type="Gene3D" id="1.20.1060.20">
    <property type="match status" value="1"/>
</dbReference>
<feature type="region of interest" description="Disordered" evidence="21">
    <location>
        <begin position="227"/>
        <end position="267"/>
    </location>
</feature>
<feature type="domain" description="RRM" evidence="22">
    <location>
        <begin position="79"/>
        <end position="157"/>
    </location>
</feature>
<feature type="compositionally biased region" description="Low complexity" evidence="21">
    <location>
        <begin position="39"/>
        <end position="49"/>
    </location>
</feature>
<keyword evidence="14" id="KW-0472">Membrane</keyword>
<dbReference type="InterPro" id="IPR016064">
    <property type="entry name" value="NAD/diacylglycerol_kinase_sf"/>
</dbReference>
<dbReference type="STRING" id="1305764.R9P9I6"/>
<evidence type="ECO:0000256" key="13">
    <source>
        <dbReference type="ARBA" id="ARBA00023054"/>
    </source>
</evidence>
<dbReference type="GO" id="GO:0016887">
    <property type="term" value="F:ATP hydrolysis activity"/>
    <property type="evidence" value="ECO:0007669"/>
    <property type="project" value="InterPro"/>
</dbReference>
<dbReference type="CDD" id="cd03272">
    <property type="entry name" value="ABC_SMC3_euk"/>
    <property type="match status" value="1"/>
</dbReference>
<dbReference type="GO" id="GO:0005789">
    <property type="term" value="C:endoplasmic reticulum membrane"/>
    <property type="evidence" value="ECO:0007669"/>
    <property type="project" value="UniProtKB-SubCell"/>
</dbReference>
<evidence type="ECO:0000259" key="22">
    <source>
        <dbReference type="PROSITE" id="PS50102"/>
    </source>
</evidence>
<evidence type="ECO:0000256" key="6">
    <source>
        <dbReference type="ARBA" id="ARBA00022618"/>
    </source>
</evidence>
<dbReference type="GO" id="GO:0006621">
    <property type="term" value="P:protein retention in ER lumen"/>
    <property type="evidence" value="ECO:0007669"/>
    <property type="project" value="InterPro"/>
</dbReference>
<evidence type="ECO:0000256" key="18">
    <source>
        <dbReference type="PROSITE-ProRule" id="PRU00176"/>
    </source>
</evidence>
<keyword evidence="10" id="KW-0931">ER-Golgi transport</keyword>
<keyword evidence="5 19" id="KW-0813">Transport</keyword>
<dbReference type="Gene3D" id="3.40.50.300">
    <property type="entry name" value="P-loop containing nucleotide triphosphate hydrolases"/>
    <property type="match status" value="2"/>
</dbReference>
<dbReference type="GO" id="GO:0005524">
    <property type="term" value="F:ATP binding"/>
    <property type="evidence" value="ECO:0007669"/>
    <property type="project" value="InterPro"/>
</dbReference>
<keyword evidence="7 19" id="KW-0812">Transmembrane</keyword>
<name>R9P9I6_PSEHS</name>
<dbReference type="InterPro" id="IPR035979">
    <property type="entry name" value="RBD_domain_sf"/>
</dbReference>
<feature type="compositionally biased region" description="Basic residues" evidence="21">
    <location>
        <begin position="367"/>
        <end position="385"/>
    </location>
</feature>
<dbReference type="InterPro" id="IPR010935">
    <property type="entry name" value="SMC_hinge"/>
</dbReference>
<evidence type="ECO:0000256" key="11">
    <source>
        <dbReference type="ARBA" id="ARBA00022927"/>
    </source>
</evidence>
<feature type="coiled-coil region" evidence="20">
    <location>
        <begin position="1120"/>
        <end position="1164"/>
    </location>
</feature>
<dbReference type="eggNOG" id="KOG0964">
    <property type="taxonomic scope" value="Eukaryota"/>
</dbReference>
<feature type="compositionally biased region" description="Polar residues" evidence="21">
    <location>
        <begin position="50"/>
        <end position="63"/>
    </location>
</feature>
<dbReference type="Pfam" id="PF00781">
    <property type="entry name" value="DAGK_cat"/>
    <property type="match status" value="1"/>
</dbReference>
<dbReference type="GO" id="GO:0016192">
    <property type="term" value="P:vesicle-mediated transport"/>
    <property type="evidence" value="ECO:0007669"/>
    <property type="project" value="UniProtKB-KW"/>
</dbReference>
<evidence type="ECO:0000256" key="14">
    <source>
        <dbReference type="ARBA" id="ARBA00023136"/>
    </source>
</evidence>
<dbReference type="SUPFAM" id="SSF54928">
    <property type="entry name" value="RNA-binding domain, RBD"/>
    <property type="match status" value="1"/>
</dbReference>
<keyword evidence="12" id="KW-1133">Transmembrane helix</keyword>
<evidence type="ECO:0000259" key="23">
    <source>
        <dbReference type="PROSITE" id="PS50146"/>
    </source>
</evidence>
<dbReference type="PROSITE" id="PS00951">
    <property type="entry name" value="ER_LUMEN_RECEPTOR_1"/>
    <property type="match status" value="1"/>
</dbReference>
<dbReference type="InterPro" id="IPR001206">
    <property type="entry name" value="Diacylglycerol_kinase_cat_dom"/>
</dbReference>
<dbReference type="CDD" id="cd00590">
    <property type="entry name" value="RRM_SF"/>
    <property type="match status" value="1"/>
</dbReference>
<feature type="region of interest" description="Disordered" evidence="21">
    <location>
        <begin position="349"/>
        <end position="387"/>
    </location>
</feature>
<comment type="similarity">
    <text evidence="3">Belongs to the SMC family. SMC3 subfamily.</text>
</comment>
<dbReference type="PROSITE" id="PS50146">
    <property type="entry name" value="DAGK"/>
    <property type="match status" value="1"/>
</dbReference>
<keyword evidence="15 19" id="KW-0675">Receptor</keyword>
<evidence type="ECO:0000256" key="17">
    <source>
        <dbReference type="ARBA" id="ARBA00023306"/>
    </source>
</evidence>
<evidence type="ECO:0000256" key="20">
    <source>
        <dbReference type="SAM" id="Coils"/>
    </source>
</evidence>
<dbReference type="eggNOG" id="KOG3106">
    <property type="taxonomic scope" value="Eukaryota"/>
</dbReference>
<dbReference type="Gene3D" id="3.30.70.330">
    <property type="match status" value="1"/>
</dbReference>
<feature type="coiled-coil region" evidence="20">
    <location>
        <begin position="586"/>
        <end position="771"/>
    </location>
</feature>
<feature type="compositionally biased region" description="Polar residues" evidence="21">
    <location>
        <begin position="349"/>
        <end position="359"/>
    </location>
</feature>
<dbReference type="InterPro" id="IPR041741">
    <property type="entry name" value="SMC3_ABC_euk"/>
</dbReference>
<keyword evidence="13 20" id="KW-0175">Coiled coil</keyword>
<evidence type="ECO:0000256" key="2">
    <source>
        <dbReference type="ARBA" id="ARBA00004477"/>
    </source>
</evidence>
<evidence type="ECO:0000256" key="9">
    <source>
        <dbReference type="ARBA" id="ARBA00022824"/>
    </source>
</evidence>
<dbReference type="Pfam" id="PF02463">
    <property type="entry name" value="SMC_N"/>
    <property type="match status" value="1"/>
</dbReference>
<dbReference type="Pfam" id="PF00810">
    <property type="entry name" value="ER_lumen_recept"/>
    <property type="match status" value="1"/>
</dbReference>
<dbReference type="InterPro" id="IPR027417">
    <property type="entry name" value="P-loop_NTPase"/>
</dbReference>
<dbReference type="GO" id="GO:0046923">
    <property type="term" value="F:ER retention sequence binding"/>
    <property type="evidence" value="ECO:0007669"/>
    <property type="project" value="InterPro"/>
</dbReference>
<dbReference type="GO" id="GO:0005634">
    <property type="term" value="C:nucleus"/>
    <property type="evidence" value="ECO:0007669"/>
    <property type="project" value="UniProtKB-SubCell"/>
</dbReference>
<protein>
    <recommendedName>
        <fullName evidence="19">ER lumen protein-retaining receptor</fullName>
    </recommendedName>
</protein>
<dbReference type="GO" id="GO:0051301">
    <property type="term" value="P:cell division"/>
    <property type="evidence" value="ECO:0007669"/>
    <property type="project" value="UniProtKB-KW"/>
</dbReference>
<feature type="coiled-coil region" evidence="20">
    <location>
        <begin position="1376"/>
        <end position="1424"/>
    </location>
</feature>
<dbReference type="InterPro" id="IPR036277">
    <property type="entry name" value="SMC_hinge_sf"/>
</dbReference>
<feature type="region of interest" description="Disordered" evidence="21">
    <location>
        <begin position="1"/>
        <end position="74"/>
    </location>
</feature>
<evidence type="ECO:0000256" key="19">
    <source>
        <dbReference type="RuleBase" id="RU000634"/>
    </source>
</evidence>
<accession>R9P9I6</accession>
<dbReference type="PROSITE" id="PS50102">
    <property type="entry name" value="RRM"/>
    <property type="match status" value="1"/>
</dbReference>
<dbReference type="SUPFAM" id="SSF75553">
    <property type="entry name" value="Smc hinge domain"/>
    <property type="match status" value="1"/>
</dbReference>
<dbReference type="InterPro" id="IPR000504">
    <property type="entry name" value="RRM_dom"/>
</dbReference>
<dbReference type="PRINTS" id="PR00660">
    <property type="entry name" value="ERLUMENR"/>
</dbReference>
<evidence type="ECO:0000256" key="21">
    <source>
        <dbReference type="SAM" id="MobiDB-lite"/>
    </source>
</evidence>
<feature type="domain" description="DAGKc" evidence="23">
    <location>
        <begin position="1604"/>
        <end position="1752"/>
    </location>
</feature>
<keyword evidence="8" id="KW-0498">Mitosis</keyword>
<feature type="compositionally biased region" description="Basic and acidic residues" evidence="21">
    <location>
        <begin position="27"/>
        <end position="38"/>
    </location>
</feature>
<dbReference type="GO" id="GO:0051276">
    <property type="term" value="P:chromosome organization"/>
    <property type="evidence" value="ECO:0007669"/>
    <property type="project" value="InterPro"/>
</dbReference>
<dbReference type="GeneID" id="24110897"/>
<evidence type="ECO:0000256" key="1">
    <source>
        <dbReference type="ARBA" id="ARBA00004123"/>
    </source>
</evidence>
<dbReference type="EMBL" id="DF238815">
    <property type="protein sequence ID" value="GAC98031.1"/>
    <property type="molecule type" value="Genomic_DNA"/>
</dbReference>
<dbReference type="PROSITE" id="PS00952">
    <property type="entry name" value="ER_LUMEN_RECEPTOR_2"/>
    <property type="match status" value="1"/>
</dbReference>